<feature type="transmembrane region" description="Helical" evidence="5">
    <location>
        <begin position="12"/>
        <end position="33"/>
    </location>
</feature>
<feature type="transmembrane region" description="Helical" evidence="5">
    <location>
        <begin position="87"/>
        <end position="104"/>
    </location>
</feature>
<dbReference type="InterPro" id="IPR001104">
    <property type="entry name" value="3-oxo-5_a-steroid_4-DH_C"/>
</dbReference>
<evidence type="ECO:0000256" key="4">
    <source>
        <dbReference type="ARBA" id="ARBA00023136"/>
    </source>
</evidence>
<keyword evidence="5" id="KW-0521">NADP</keyword>
<gene>
    <name evidence="7" type="ORF">B0T10DRAFT_159585</name>
</gene>
<comment type="pathway">
    <text evidence="5">Protein modification; protein glycosylation.</text>
</comment>
<dbReference type="GO" id="GO:0102389">
    <property type="term" value="F:polyprenol reductase activity"/>
    <property type="evidence" value="ECO:0007669"/>
    <property type="project" value="UniProtKB-UniRule"/>
</dbReference>
<evidence type="ECO:0000256" key="3">
    <source>
        <dbReference type="ARBA" id="ARBA00022989"/>
    </source>
</evidence>
<keyword evidence="4 5" id="KW-0472">Membrane</keyword>
<protein>
    <recommendedName>
        <fullName evidence="5">Polyprenal reductase</fullName>
        <ecNumber evidence="5">1.3.1.94</ecNumber>
    </recommendedName>
</protein>
<comment type="catalytic activity">
    <reaction evidence="5">
        <text>a di-trans,poly-cis-dolichal + NADP(+) = a di-trans,poly-cis-polyprenal + NADPH + H(+)</text>
        <dbReference type="Rhea" id="RHEA:80727"/>
        <dbReference type="Rhea" id="RHEA-COMP:19536"/>
        <dbReference type="Rhea" id="RHEA-COMP:19537"/>
        <dbReference type="ChEBI" id="CHEBI:15378"/>
        <dbReference type="ChEBI" id="CHEBI:57783"/>
        <dbReference type="ChEBI" id="CHEBI:58349"/>
        <dbReference type="ChEBI" id="CHEBI:231623"/>
        <dbReference type="ChEBI" id="CHEBI:231637"/>
        <dbReference type="EC" id="1.3.1.94"/>
    </reaction>
    <physiologicalReaction direction="right-to-left" evidence="5">
        <dbReference type="Rhea" id="RHEA:80729"/>
    </physiologicalReaction>
</comment>
<dbReference type="AlphaFoldDB" id="A0A9P9AUC1"/>
<feature type="transmembrane region" description="Helical" evidence="5">
    <location>
        <begin position="202"/>
        <end position="219"/>
    </location>
</feature>
<accession>A0A9P9AUC1</accession>
<dbReference type="EMBL" id="JAGPYM010000003">
    <property type="protein sequence ID" value="KAH6896560.1"/>
    <property type="molecule type" value="Genomic_DNA"/>
</dbReference>
<feature type="transmembrane region" description="Helical" evidence="5">
    <location>
        <begin position="163"/>
        <end position="182"/>
    </location>
</feature>
<dbReference type="InterPro" id="IPR039698">
    <property type="entry name" value="Dfg10/SRD5A3"/>
</dbReference>
<dbReference type="GO" id="GO:0160198">
    <property type="term" value="F:polyprenal reductase activity"/>
    <property type="evidence" value="ECO:0007669"/>
    <property type="project" value="UniProtKB-EC"/>
</dbReference>
<name>A0A9P9AUC1_9HYPO</name>
<evidence type="ECO:0000256" key="5">
    <source>
        <dbReference type="RuleBase" id="RU367081"/>
    </source>
</evidence>
<feature type="domain" description="3-oxo-5-alpha-steroid 4-dehydrogenase C-terminal" evidence="6">
    <location>
        <begin position="183"/>
        <end position="316"/>
    </location>
</feature>
<dbReference type="Proteomes" id="UP000777438">
    <property type="component" value="Unassembled WGS sequence"/>
</dbReference>
<dbReference type="GO" id="GO:0006488">
    <property type="term" value="P:dolichol-linked oligosaccharide biosynthetic process"/>
    <property type="evidence" value="ECO:0007669"/>
    <property type="project" value="UniProtKB-UniRule"/>
</dbReference>
<evidence type="ECO:0000256" key="1">
    <source>
        <dbReference type="ARBA" id="ARBA00004127"/>
    </source>
</evidence>
<dbReference type="PANTHER" id="PTHR14624">
    <property type="entry name" value="DFG10 PROTEIN"/>
    <property type="match status" value="1"/>
</dbReference>
<comment type="subcellular location">
    <subcellularLocation>
        <location evidence="1">Endomembrane system</location>
        <topology evidence="1">Multi-pass membrane protein</topology>
    </subcellularLocation>
    <subcellularLocation>
        <location evidence="5">Endoplasmic reticulum membrane</location>
    </subcellularLocation>
</comment>
<keyword evidence="8" id="KW-1185">Reference proteome</keyword>
<feature type="transmembrane region" description="Helical" evidence="5">
    <location>
        <begin position="124"/>
        <end position="142"/>
    </location>
</feature>
<keyword evidence="2 5" id="KW-0812">Transmembrane</keyword>
<evidence type="ECO:0000313" key="7">
    <source>
        <dbReference type="EMBL" id="KAH6896560.1"/>
    </source>
</evidence>
<comment type="similarity">
    <text evidence="5">Belongs to the steroid 5-alpha reductase family. Polyprenal reductase subfamily.</text>
</comment>
<reference evidence="7 8" key="1">
    <citation type="journal article" date="2021" name="Nat. Commun.">
        <title>Genetic determinants of endophytism in the Arabidopsis root mycobiome.</title>
        <authorList>
            <person name="Mesny F."/>
            <person name="Miyauchi S."/>
            <person name="Thiergart T."/>
            <person name="Pickel B."/>
            <person name="Atanasova L."/>
            <person name="Karlsson M."/>
            <person name="Huettel B."/>
            <person name="Barry K.W."/>
            <person name="Haridas S."/>
            <person name="Chen C."/>
            <person name="Bauer D."/>
            <person name="Andreopoulos W."/>
            <person name="Pangilinan J."/>
            <person name="LaButti K."/>
            <person name="Riley R."/>
            <person name="Lipzen A."/>
            <person name="Clum A."/>
            <person name="Drula E."/>
            <person name="Henrissat B."/>
            <person name="Kohler A."/>
            <person name="Grigoriev I.V."/>
            <person name="Martin F.M."/>
            <person name="Hacquard S."/>
        </authorList>
    </citation>
    <scope>NUCLEOTIDE SEQUENCE [LARGE SCALE GENOMIC DNA]</scope>
    <source>
        <strain evidence="7 8">MPI-CAGE-CH-0241</strain>
    </source>
</reference>
<proteinExistence type="inferred from homology"/>
<evidence type="ECO:0000256" key="2">
    <source>
        <dbReference type="ARBA" id="ARBA00022692"/>
    </source>
</evidence>
<dbReference type="GO" id="GO:0005789">
    <property type="term" value="C:endoplasmic reticulum membrane"/>
    <property type="evidence" value="ECO:0007669"/>
    <property type="project" value="UniProtKB-SubCell"/>
</dbReference>
<feature type="transmembrane region" description="Helical" evidence="5">
    <location>
        <begin position="270"/>
        <end position="290"/>
    </location>
</feature>
<dbReference type="PROSITE" id="PS50244">
    <property type="entry name" value="S5A_REDUCTASE"/>
    <property type="match status" value="1"/>
</dbReference>
<dbReference type="Pfam" id="PF02544">
    <property type="entry name" value="Steroid_dh"/>
    <property type="match status" value="1"/>
</dbReference>
<dbReference type="OrthoDB" id="541710at2759"/>
<comment type="function">
    <text evidence="5">Plays a key role in early steps of protein N-linked glycosylation by being involved in the conversion of polyprenol into dolichol. Acts as a polyprenal reductase that mediates the reduction of polyprenal into dolichal in a NADP-dependent mechanism. Dolichols are required for the synthesis of dolichol-linked monosaccharides and the oligosaccharide precursor used for N-glycosylation.</text>
</comment>
<organism evidence="7 8">
    <name type="scientific">Thelonectria olida</name>
    <dbReference type="NCBI Taxonomy" id="1576542"/>
    <lineage>
        <taxon>Eukaryota</taxon>
        <taxon>Fungi</taxon>
        <taxon>Dikarya</taxon>
        <taxon>Ascomycota</taxon>
        <taxon>Pezizomycotina</taxon>
        <taxon>Sordariomycetes</taxon>
        <taxon>Hypocreomycetidae</taxon>
        <taxon>Hypocreales</taxon>
        <taxon>Nectriaceae</taxon>
        <taxon>Thelonectria</taxon>
    </lineage>
</organism>
<keyword evidence="5" id="KW-0256">Endoplasmic reticulum</keyword>
<evidence type="ECO:0000259" key="6">
    <source>
        <dbReference type="Pfam" id="PF02544"/>
    </source>
</evidence>
<sequence>MELLDALSRLPPSQWCQTFFLLSASIIVVIQALPSHVRSALMNYGARRPQDAAQTTTQTQTQPQRDTNAIWALVTKSTDFGQVPHSWFLHFYVISVSLSAVWAWQYVQEGTLMRTLADLQNTTGGPSMTLGQVYVAWLLMALQGTRRLYESLYVSKPGKSPMWFVHWALGLVYYTTMSISVWIEGSGAILASWHSPQKGQLLTRHMALPVALYVFACYKQNQCHRYLASLKKYTLPDEGMFRYIVCPHYTCECLLYVAIAWIAAPSRQPFNKSVLFGLLFVAVNLGATAFGTKKWYAEKFGADKVAARWYMIPLVF</sequence>
<keyword evidence="3 5" id="KW-1133">Transmembrane helix</keyword>
<comment type="caution">
    <text evidence="7">The sequence shown here is derived from an EMBL/GenBank/DDBJ whole genome shotgun (WGS) entry which is preliminary data.</text>
</comment>
<dbReference type="EC" id="1.3.1.94" evidence="5"/>
<evidence type="ECO:0000313" key="8">
    <source>
        <dbReference type="Proteomes" id="UP000777438"/>
    </source>
</evidence>
<dbReference type="PANTHER" id="PTHR14624:SF0">
    <property type="entry name" value="POLYPRENOL REDUCTASE"/>
    <property type="match status" value="1"/>
</dbReference>
<dbReference type="GO" id="GO:0003865">
    <property type="term" value="F:3-oxo-5-alpha-steroid 4-dehydrogenase activity"/>
    <property type="evidence" value="ECO:0007669"/>
    <property type="project" value="TreeGrafter"/>
</dbReference>
<dbReference type="GO" id="GO:0016095">
    <property type="term" value="P:polyprenol catabolic process"/>
    <property type="evidence" value="ECO:0007669"/>
    <property type="project" value="UniProtKB-UniRule"/>
</dbReference>
<feature type="transmembrane region" description="Helical" evidence="5">
    <location>
        <begin position="240"/>
        <end position="264"/>
    </location>
</feature>
<keyword evidence="5" id="KW-0560">Oxidoreductase</keyword>